<dbReference type="HOGENOM" id="CLU_000288_92_6_1"/>
<dbReference type="GO" id="GO:0004674">
    <property type="term" value="F:protein serine/threonine kinase activity"/>
    <property type="evidence" value="ECO:0007669"/>
    <property type="project" value="UniProtKB-KW"/>
</dbReference>
<dbReference type="Gene3D" id="3.30.200.20">
    <property type="entry name" value="Phosphorylase Kinase, domain 1"/>
    <property type="match status" value="1"/>
</dbReference>
<evidence type="ECO:0000256" key="12">
    <source>
        <dbReference type="ARBA" id="ARBA00023136"/>
    </source>
</evidence>
<evidence type="ECO:0000256" key="4">
    <source>
        <dbReference type="ARBA" id="ARBA00022614"/>
    </source>
</evidence>
<dbReference type="GO" id="GO:0005886">
    <property type="term" value="C:plasma membrane"/>
    <property type="evidence" value="ECO:0000318"/>
    <property type="project" value="GO_Central"/>
</dbReference>
<dbReference type="InterPro" id="IPR011009">
    <property type="entry name" value="Kinase-like_dom_sf"/>
</dbReference>
<dbReference type="InterPro" id="IPR008266">
    <property type="entry name" value="Tyr_kinase_AS"/>
</dbReference>
<evidence type="ECO:0000313" key="17">
    <source>
        <dbReference type="EnsemblPlants" id="KRH01058"/>
    </source>
</evidence>
<keyword evidence="5" id="KW-0808">Transferase</keyword>
<keyword evidence="10" id="KW-0067">ATP-binding</keyword>
<keyword evidence="18" id="KW-1185">Reference proteome</keyword>
<evidence type="ECO:0000313" key="18">
    <source>
        <dbReference type="Proteomes" id="UP000008827"/>
    </source>
</evidence>
<dbReference type="Pfam" id="PF00069">
    <property type="entry name" value="Pkinase"/>
    <property type="match status" value="1"/>
</dbReference>
<evidence type="ECO:0000256" key="14">
    <source>
        <dbReference type="ARBA" id="ARBA00048679"/>
    </source>
</evidence>
<keyword evidence="11" id="KW-1133">Transmembrane helix</keyword>
<dbReference type="PROSITE" id="PS50011">
    <property type="entry name" value="PROTEIN_KINASE_DOM"/>
    <property type="match status" value="1"/>
</dbReference>
<dbReference type="PANTHER" id="PTHR48005:SF70">
    <property type="entry name" value="MDIS1-INTERACTING RECEPTOR LIKE KINASE 2-LIKE"/>
    <property type="match status" value="1"/>
</dbReference>
<dbReference type="STRING" id="3847.I1N464"/>
<dbReference type="EnsemblPlants" id="KRH01058">
    <property type="protein sequence ID" value="KRH01058"/>
    <property type="gene ID" value="GLYMA_18G251200"/>
</dbReference>
<dbReference type="eggNOG" id="ENOG502QQYD">
    <property type="taxonomic scope" value="Eukaryota"/>
</dbReference>
<name>I1N464_SOYBN</name>
<keyword evidence="7" id="KW-0677">Repeat</keyword>
<dbReference type="Gene3D" id="3.80.10.10">
    <property type="entry name" value="Ribonuclease Inhibitor"/>
    <property type="match status" value="1"/>
</dbReference>
<dbReference type="PANTHER" id="PTHR48005">
    <property type="entry name" value="LEUCINE RICH REPEAT KINASE 2"/>
    <property type="match status" value="1"/>
</dbReference>
<dbReference type="InterPro" id="IPR000719">
    <property type="entry name" value="Prot_kinase_dom"/>
</dbReference>
<protein>
    <recommendedName>
        <fullName evidence="2">non-specific serine/threonine protein kinase</fullName>
        <ecNumber evidence="2">2.7.11.1</ecNumber>
    </recommendedName>
</protein>
<keyword evidence="8" id="KW-0547">Nucleotide-binding</keyword>
<keyword evidence="9" id="KW-0418">Kinase</keyword>
<comment type="subcellular location">
    <subcellularLocation>
        <location evidence="1">Membrane</location>
    </subcellularLocation>
</comment>
<reference evidence="16 17" key="1">
    <citation type="journal article" date="2010" name="Nature">
        <title>Genome sequence of the palaeopolyploid soybean.</title>
        <authorList>
            <person name="Schmutz J."/>
            <person name="Cannon S.B."/>
            <person name="Schlueter J."/>
            <person name="Ma J."/>
            <person name="Mitros T."/>
            <person name="Nelson W."/>
            <person name="Hyten D.L."/>
            <person name="Song Q."/>
            <person name="Thelen J.J."/>
            <person name="Cheng J."/>
            <person name="Xu D."/>
            <person name="Hellsten U."/>
            <person name="May G.D."/>
            <person name="Yu Y."/>
            <person name="Sakurai T."/>
            <person name="Umezawa T."/>
            <person name="Bhattacharyya M.K."/>
            <person name="Sandhu D."/>
            <person name="Valliyodan B."/>
            <person name="Lindquist E."/>
            <person name="Peto M."/>
            <person name="Grant D."/>
            <person name="Shu S."/>
            <person name="Goodstein D."/>
            <person name="Barry K."/>
            <person name="Futrell-Griggs M."/>
            <person name="Abernathy B."/>
            <person name="Du J."/>
            <person name="Tian Z."/>
            <person name="Zhu L."/>
            <person name="Gill N."/>
            <person name="Joshi T."/>
            <person name="Libault M."/>
            <person name="Sethuraman A."/>
            <person name="Zhang X.-C."/>
            <person name="Shinozaki K."/>
            <person name="Nguyen H.T."/>
            <person name="Wing R.A."/>
            <person name="Cregan P."/>
            <person name="Specht J."/>
            <person name="Grimwood J."/>
            <person name="Rokhsar D."/>
            <person name="Stacey G."/>
            <person name="Shoemaker R.C."/>
            <person name="Jackson S.A."/>
        </authorList>
    </citation>
    <scope>NUCLEOTIDE SEQUENCE</scope>
    <source>
        <strain evidence="17">cv. Williams 82</strain>
        <tissue evidence="16">Callus</tissue>
    </source>
</reference>
<dbReference type="EC" id="2.7.11.1" evidence="2"/>
<dbReference type="EMBL" id="CM000851">
    <property type="protein sequence ID" value="KRH01058.1"/>
    <property type="molecule type" value="Genomic_DNA"/>
</dbReference>
<keyword evidence="4" id="KW-0433">Leucine-rich repeat</keyword>
<evidence type="ECO:0000256" key="9">
    <source>
        <dbReference type="ARBA" id="ARBA00022777"/>
    </source>
</evidence>
<dbReference type="SUPFAM" id="SSF56112">
    <property type="entry name" value="Protein kinase-like (PK-like)"/>
    <property type="match status" value="1"/>
</dbReference>
<reference evidence="17" key="2">
    <citation type="submission" date="2018-02" db="UniProtKB">
        <authorList>
            <consortium name="EnsemblPlants"/>
        </authorList>
    </citation>
    <scope>IDENTIFICATION</scope>
    <source>
        <strain evidence="17">Williams 82</strain>
    </source>
</reference>
<dbReference type="Gramene" id="KRH01058">
    <property type="protein sequence ID" value="KRH01058"/>
    <property type="gene ID" value="GLYMA_18G251200"/>
</dbReference>
<evidence type="ECO:0000256" key="13">
    <source>
        <dbReference type="ARBA" id="ARBA00047899"/>
    </source>
</evidence>
<keyword evidence="6" id="KW-0812">Transmembrane</keyword>
<dbReference type="GO" id="GO:0009755">
    <property type="term" value="P:hormone-mediated signaling pathway"/>
    <property type="evidence" value="ECO:0000318"/>
    <property type="project" value="GO_Central"/>
</dbReference>
<comment type="catalytic activity">
    <reaction evidence="13">
        <text>L-threonyl-[protein] + ATP = O-phospho-L-threonyl-[protein] + ADP + H(+)</text>
        <dbReference type="Rhea" id="RHEA:46608"/>
        <dbReference type="Rhea" id="RHEA-COMP:11060"/>
        <dbReference type="Rhea" id="RHEA-COMP:11605"/>
        <dbReference type="ChEBI" id="CHEBI:15378"/>
        <dbReference type="ChEBI" id="CHEBI:30013"/>
        <dbReference type="ChEBI" id="CHEBI:30616"/>
        <dbReference type="ChEBI" id="CHEBI:61977"/>
        <dbReference type="ChEBI" id="CHEBI:456216"/>
        <dbReference type="EC" id="2.7.11.1"/>
    </reaction>
</comment>
<dbReference type="InterPro" id="IPR051420">
    <property type="entry name" value="Ser_Thr_Kinases_DiverseReg"/>
</dbReference>
<accession>I1N464</accession>
<evidence type="ECO:0000256" key="7">
    <source>
        <dbReference type="ARBA" id="ARBA00022737"/>
    </source>
</evidence>
<gene>
    <name evidence="16" type="ORF">GLYMA_18G251200</name>
</gene>
<proteinExistence type="predicted"/>
<dbReference type="PaxDb" id="3847-GLYMA18G48600.1"/>
<dbReference type="Proteomes" id="UP000008827">
    <property type="component" value="Chromosome 18"/>
</dbReference>
<dbReference type="SMR" id="I1N464"/>
<evidence type="ECO:0000256" key="10">
    <source>
        <dbReference type="ARBA" id="ARBA00022840"/>
    </source>
</evidence>
<sequence length="545" mass="62055">MNYEEKLFYFANFYYQPRDTSKGLDILHVLNNLHNLYALFLSENDFTGHLPPQICSAGSLLHFIAFGNRFRISKNNISGGIPIELVKATKLGRLHLSSNHLNGKLPNELGNMKSLIKLKIRTKYQPSFWKHSKILKIWILLRNLNLSNDKINGSITIEFHNFQALESLDLSGNLLSGTIPRQLGKVQQLQWLNLSCNNLLEELHPLLMTLTKVVWQRNWLDAFPNQPQSNEAQGHSTAIIYYLGCSSISVVWGGRFNRKNNQKKHYLKKCFPYGVMMEMFENIIEATNNFDYRYLIRVRGQGTVYKAELSSCQVYAVKKLYLETDGEKPNIKAFQNEIQALTEIWHRIIIKLCGFCSRSWFSFLVYKFLEGCSLDQILINDAKAAAFDWEKRVNIVKGVANALSYLHHDCSPPIIHRDVSSKNVLLDSQYETHVSDFGTAKILKPGTNNWTMFAGTFGYAAPELAQTMEVTEKCDVFSLGVLCLEIIMGKHPGHLISSLLSSTSATVTYNLLLLIDVLDQRPSQPLKINCRGCHFGCKLGTFLLE</sequence>
<dbReference type="AlphaFoldDB" id="I1N464"/>
<evidence type="ECO:0000256" key="6">
    <source>
        <dbReference type="ARBA" id="ARBA00022692"/>
    </source>
</evidence>
<dbReference type="InterPro" id="IPR032675">
    <property type="entry name" value="LRR_dom_sf"/>
</dbReference>
<evidence type="ECO:0000256" key="2">
    <source>
        <dbReference type="ARBA" id="ARBA00012513"/>
    </source>
</evidence>
<feature type="domain" description="Protein kinase" evidence="15">
    <location>
        <begin position="290"/>
        <end position="545"/>
    </location>
</feature>
<dbReference type="SUPFAM" id="SSF52058">
    <property type="entry name" value="L domain-like"/>
    <property type="match status" value="1"/>
</dbReference>
<reference evidence="16" key="3">
    <citation type="submission" date="2018-07" db="EMBL/GenBank/DDBJ databases">
        <title>WGS assembly of Glycine max.</title>
        <authorList>
            <person name="Schmutz J."/>
            <person name="Cannon S."/>
            <person name="Schlueter J."/>
            <person name="Ma J."/>
            <person name="Mitros T."/>
            <person name="Nelson W."/>
            <person name="Hyten D."/>
            <person name="Song Q."/>
            <person name="Thelen J."/>
            <person name="Cheng J."/>
            <person name="Xu D."/>
            <person name="Hellsten U."/>
            <person name="May G."/>
            <person name="Yu Y."/>
            <person name="Sakurai T."/>
            <person name="Umezawa T."/>
            <person name="Bhattacharyya M."/>
            <person name="Sandhu D."/>
            <person name="Valliyodan B."/>
            <person name="Lindquist E."/>
            <person name="Peto M."/>
            <person name="Grant D."/>
            <person name="Shu S."/>
            <person name="Goodstein D."/>
            <person name="Barry K."/>
            <person name="Futrell-Griggs M."/>
            <person name="Abernathy B."/>
            <person name="Du J."/>
            <person name="Tian Z."/>
            <person name="Zhu L."/>
            <person name="Gill N."/>
            <person name="Joshi T."/>
            <person name="Libault M."/>
            <person name="Sethuraman A."/>
            <person name="Zhang X."/>
            <person name="Shinozaki K."/>
            <person name="Nguyen H."/>
            <person name="Wing R."/>
            <person name="Cregan P."/>
            <person name="Specht J."/>
            <person name="Grimwood J."/>
            <person name="Rokhsar D."/>
            <person name="Stacey G."/>
            <person name="Shoemaker R."/>
            <person name="Jackson S."/>
        </authorList>
    </citation>
    <scope>NUCLEOTIDE SEQUENCE</scope>
    <source>
        <tissue evidence="16">Callus</tissue>
    </source>
</reference>
<dbReference type="InParanoid" id="I1N464"/>
<dbReference type="GO" id="GO:0005524">
    <property type="term" value="F:ATP binding"/>
    <property type="evidence" value="ECO:0007669"/>
    <property type="project" value="UniProtKB-KW"/>
</dbReference>
<evidence type="ECO:0000256" key="8">
    <source>
        <dbReference type="ARBA" id="ARBA00022741"/>
    </source>
</evidence>
<evidence type="ECO:0000256" key="11">
    <source>
        <dbReference type="ARBA" id="ARBA00022989"/>
    </source>
</evidence>
<dbReference type="OMA" id="MEMFENI"/>
<evidence type="ECO:0000256" key="5">
    <source>
        <dbReference type="ARBA" id="ARBA00022679"/>
    </source>
</evidence>
<dbReference type="FunFam" id="1.10.510.10:FF:001023">
    <property type="entry name" value="Os07g0541700 protein"/>
    <property type="match status" value="1"/>
</dbReference>
<comment type="catalytic activity">
    <reaction evidence="14">
        <text>L-seryl-[protein] + ATP = O-phospho-L-seryl-[protein] + ADP + H(+)</text>
        <dbReference type="Rhea" id="RHEA:17989"/>
        <dbReference type="Rhea" id="RHEA-COMP:9863"/>
        <dbReference type="Rhea" id="RHEA-COMP:11604"/>
        <dbReference type="ChEBI" id="CHEBI:15378"/>
        <dbReference type="ChEBI" id="CHEBI:29999"/>
        <dbReference type="ChEBI" id="CHEBI:30616"/>
        <dbReference type="ChEBI" id="CHEBI:83421"/>
        <dbReference type="ChEBI" id="CHEBI:456216"/>
        <dbReference type="EC" id="2.7.11.1"/>
    </reaction>
</comment>
<dbReference type="PROSITE" id="PS00109">
    <property type="entry name" value="PROTEIN_KINASE_TYR"/>
    <property type="match status" value="1"/>
</dbReference>
<dbReference type="InterPro" id="IPR001611">
    <property type="entry name" value="Leu-rich_rpt"/>
</dbReference>
<dbReference type="Gene3D" id="1.10.510.10">
    <property type="entry name" value="Transferase(Phosphotransferase) domain 1"/>
    <property type="match status" value="1"/>
</dbReference>
<evidence type="ECO:0000256" key="3">
    <source>
        <dbReference type="ARBA" id="ARBA00022527"/>
    </source>
</evidence>
<evidence type="ECO:0000256" key="1">
    <source>
        <dbReference type="ARBA" id="ARBA00004370"/>
    </source>
</evidence>
<keyword evidence="12" id="KW-0472">Membrane</keyword>
<organism evidence="16">
    <name type="scientific">Glycine max</name>
    <name type="common">Soybean</name>
    <name type="synonym">Glycine hispida</name>
    <dbReference type="NCBI Taxonomy" id="3847"/>
    <lineage>
        <taxon>Eukaryota</taxon>
        <taxon>Viridiplantae</taxon>
        <taxon>Streptophyta</taxon>
        <taxon>Embryophyta</taxon>
        <taxon>Tracheophyta</taxon>
        <taxon>Spermatophyta</taxon>
        <taxon>Magnoliopsida</taxon>
        <taxon>eudicotyledons</taxon>
        <taxon>Gunneridae</taxon>
        <taxon>Pentapetalae</taxon>
        <taxon>rosids</taxon>
        <taxon>fabids</taxon>
        <taxon>Fabales</taxon>
        <taxon>Fabaceae</taxon>
        <taxon>Papilionoideae</taxon>
        <taxon>50 kb inversion clade</taxon>
        <taxon>NPAAA clade</taxon>
        <taxon>indigoferoid/millettioid clade</taxon>
        <taxon>Phaseoleae</taxon>
        <taxon>Glycine</taxon>
        <taxon>Glycine subgen. Soja</taxon>
    </lineage>
</organism>
<evidence type="ECO:0000313" key="16">
    <source>
        <dbReference type="EMBL" id="KRH01058.1"/>
    </source>
</evidence>
<dbReference type="Pfam" id="PF00560">
    <property type="entry name" value="LRR_1"/>
    <property type="match status" value="2"/>
</dbReference>
<dbReference type="GO" id="GO:0038023">
    <property type="term" value="F:signaling receptor activity"/>
    <property type="evidence" value="ECO:0000318"/>
    <property type="project" value="GO_Central"/>
</dbReference>
<evidence type="ECO:0000259" key="15">
    <source>
        <dbReference type="PROSITE" id="PS50011"/>
    </source>
</evidence>
<keyword evidence="3" id="KW-0723">Serine/threonine-protein kinase</keyword>